<sequence>MKNNYPIASLNEYQLKKIQSLEKELRHEMDENIVLVAYDEREDK</sequence>
<proteinExistence type="predicted"/>
<dbReference type="Proteomes" id="UP001387364">
    <property type="component" value="Chromosome"/>
</dbReference>
<dbReference type="RefSeq" id="WP_338750556.1">
    <property type="nucleotide sequence ID" value="NZ_CP147404.1"/>
</dbReference>
<reference evidence="1 2" key="1">
    <citation type="submission" date="2024-02" db="EMBL/GenBank/DDBJ databases">
        <title>Seven novel Bacillus-like species.</title>
        <authorList>
            <person name="Liu G."/>
        </authorList>
    </citation>
    <scope>NUCLEOTIDE SEQUENCE [LARGE SCALE GENOMIC DNA]</scope>
    <source>
        <strain evidence="1 2">FJAT-52991</strain>
    </source>
</reference>
<protein>
    <recommendedName>
        <fullName evidence="3">Fur-regulated basic protein FbpA</fullName>
    </recommendedName>
</protein>
<evidence type="ECO:0000313" key="2">
    <source>
        <dbReference type="Proteomes" id="UP001387364"/>
    </source>
</evidence>
<gene>
    <name evidence="1" type="ORF">WDJ61_13460</name>
</gene>
<name>A0ABZ2N4P3_9BACI</name>
<evidence type="ECO:0000313" key="1">
    <source>
        <dbReference type="EMBL" id="WXB92257.1"/>
    </source>
</evidence>
<evidence type="ECO:0008006" key="3">
    <source>
        <dbReference type="Google" id="ProtNLM"/>
    </source>
</evidence>
<accession>A0ABZ2N4P3</accession>
<dbReference type="EMBL" id="CP147404">
    <property type="protein sequence ID" value="WXB92257.1"/>
    <property type="molecule type" value="Genomic_DNA"/>
</dbReference>
<organism evidence="1 2">
    <name type="scientific">Bacillus kandeliae</name>
    <dbReference type="NCBI Taxonomy" id="3129297"/>
    <lineage>
        <taxon>Bacteria</taxon>
        <taxon>Bacillati</taxon>
        <taxon>Bacillota</taxon>
        <taxon>Bacilli</taxon>
        <taxon>Bacillales</taxon>
        <taxon>Bacillaceae</taxon>
        <taxon>Bacillus</taxon>
    </lineage>
</organism>
<keyword evidence="2" id="KW-1185">Reference proteome</keyword>